<evidence type="ECO:0000259" key="1">
    <source>
        <dbReference type="Pfam" id="PF02771"/>
    </source>
</evidence>
<evidence type="ECO:0000313" key="2">
    <source>
        <dbReference type="EMBL" id="MWV69911.1"/>
    </source>
</evidence>
<dbReference type="EMBL" id="JRMP02000015">
    <property type="protein sequence ID" value="TLD93230.1"/>
    <property type="molecule type" value="Genomic_DNA"/>
</dbReference>
<dbReference type="InterPro" id="IPR037069">
    <property type="entry name" value="AcylCoA_DH/ox_N_sf"/>
</dbReference>
<reference evidence="3 4" key="1">
    <citation type="journal article" date="2014" name="Genome Announc.">
        <title>Draft genome sequences of eight enterohepatic helicobacter species isolated from both laboratory and wild rodents.</title>
        <authorList>
            <person name="Sheh A."/>
            <person name="Shen Z."/>
            <person name="Fox J.G."/>
        </authorList>
    </citation>
    <scope>NUCLEOTIDE SEQUENCE [LARGE SCALE GENOMIC DNA]</scope>
    <source>
        <strain evidence="3 4">MIT 97-6194</strain>
    </source>
</reference>
<evidence type="ECO:0000313" key="4">
    <source>
        <dbReference type="Proteomes" id="UP000029714"/>
    </source>
</evidence>
<keyword evidence="4" id="KW-1185">Reference proteome</keyword>
<dbReference type="InterPro" id="IPR046373">
    <property type="entry name" value="Acyl-CoA_Oxase/DH_mid-dom_sf"/>
</dbReference>
<accession>A0A347VX55</accession>
<dbReference type="OrthoDB" id="2564795at2"/>
<feature type="domain" description="Acyl-CoA dehydrogenase/oxidase N-terminal" evidence="1">
    <location>
        <begin position="5"/>
        <end position="106"/>
    </location>
</feature>
<dbReference type="PANTHER" id="PTHR43884">
    <property type="entry name" value="ACYL-COA DEHYDROGENASE"/>
    <property type="match status" value="1"/>
</dbReference>
<sequence length="374" mass="40947">METKISKKLQNVIDSSLKVQLDSIHNDGIYPRDTLQEMAKIGAFSFFLESGKDGLLDSILTIAQIGQTCGNTAFCAWCQSVLAWYLFRTKNENVKAEFFSKVSSGEILGGTGLSNPMKSYAGFENMLLNAKKVDGGYVLNGMLPWVSNLESNHILGVVAKLDKPYNVAGIVLCDPQNASVKLKDTHFIALDGSATKSVILSDYFMPNAHVLGLPAESFLLSVTSGFLLLQMGMALGSINLSLDLIKKSNVKKGVLNNFLPLNESKLTALRDDFLRELSDLATNFRTCDSGYLRSILELRLKASRLTLDAAQTAMLHAGSSGYLAHSSQEKLLLESYFVAIISPSIRHILSELDSIDKGNGAAKRWKDTAMNFRE</sequence>
<name>A0A347VX55_9HELI</name>
<comment type="caution">
    <text evidence="3">The sequence shown here is derived from an EMBL/GenBank/DDBJ whole genome shotgun (WGS) entry which is preliminary data.</text>
</comment>
<dbReference type="InterPro" id="IPR009100">
    <property type="entry name" value="AcylCoA_DH/oxidase_NM_dom_sf"/>
</dbReference>
<evidence type="ECO:0000313" key="3">
    <source>
        <dbReference type="EMBL" id="TLD93230.1"/>
    </source>
</evidence>
<evidence type="ECO:0000313" key="5">
    <source>
        <dbReference type="Proteomes" id="UP000477070"/>
    </source>
</evidence>
<reference evidence="3" key="3">
    <citation type="submission" date="2018-04" db="EMBL/GenBank/DDBJ databases">
        <authorList>
            <person name="Sheh A."/>
            <person name="Shen Z."/>
            <person name="Mannion A.J."/>
            <person name="Fox J.G."/>
        </authorList>
    </citation>
    <scope>NUCLEOTIDE SEQUENCE</scope>
    <source>
        <strain evidence="3">MIT 97-6194</strain>
    </source>
</reference>
<dbReference type="InterPro" id="IPR013786">
    <property type="entry name" value="AcylCoA_DH/ox_N"/>
</dbReference>
<reference evidence="2 5" key="4">
    <citation type="submission" date="2019-12" db="EMBL/GenBank/DDBJ databases">
        <title>Multi-Generational Helicobacter saguini Isolates.</title>
        <authorList>
            <person name="Mannion A."/>
            <person name="Shen Z."/>
            <person name="Fox J.G."/>
        </authorList>
    </citation>
    <scope>NUCLEOTIDE SEQUENCE [LARGE SCALE GENOMIC DNA]</scope>
    <source>
        <strain evidence="2">16-048</strain>
        <strain evidence="5">16-048 (F4)</strain>
    </source>
</reference>
<dbReference type="GO" id="GO:0050660">
    <property type="term" value="F:flavin adenine dinucleotide binding"/>
    <property type="evidence" value="ECO:0007669"/>
    <property type="project" value="InterPro"/>
</dbReference>
<dbReference type="GO" id="GO:0003995">
    <property type="term" value="F:acyl-CoA dehydrogenase activity"/>
    <property type="evidence" value="ECO:0007669"/>
    <property type="project" value="TreeGrafter"/>
</dbReference>
<gene>
    <name evidence="2" type="ORF">DCO61_07830</name>
    <name evidence="3" type="ORF">LS64_008920</name>
</gene>
<proteinExistence type="predicted"/>
<dbReference type="Pfam" id="PF02771">
    <property type="entry name" value="Acyl-CoA_dh_N"/>
    <property type="match status" value="1"/>
</dbReference>
<dbReference type="Proteomes" id="UP000029714">
    <property type="component" value="Unassembled WGS sequence"/>
</dbReference>
<dbReference type="EMBL" id="QBIU01000001">
    <property type="protein sequence ID" value="MWV69911.1"/>
    <property type="molecule type" value="Genomic_DNA"/>
</dbReference>
<dbReference type="SUPFAM" id="SSF56645">
    <property type="entry name" value="Acyl-CoA dehydrogenase NM domain-like"/>
    <property type="match status" value="1"/>
</dbReference>
<protein>
    <submittedName>
        <fullName evidence="3">Acyl-CoA dehydrogenase</fullName>
    </submittedName>
</protein>
<dbReference type="STRING" id="1548018.LS64_10085"/>
<reference evidence="3 4" key="2">
    <citation type="journal article" date="2016" name="Infect. Immun.">
        <title>Helicobacter saguini, a Novel Helicobacter Isolated from Cotton-Top Tamarins with Ulcerative Colitis, Has Proinflammatory Properties and Induces Typhlocolitis and Dysplasia in Gnotobiotic IL-10-/- Mice.</title>
        <authorList>
            <person name="Shen Z."/>
            <person name="Mannion A."/>
            <person name="Whary M.T."/>
            <person name="Muthupalani S."/>
            <person name="Sheh A."/>
            <person name="Feng Y."/>
            <person name="Gong G."/>
            <person name="Vandamme P."/>
            <person name="Holcombe H.R."/>
            <person name="Paster B.J."/>
            <person name="Fox J.G."/>
        </authorList>
    </citation>
    <scope>NUCLEOTIDE SEQUENCE [LARGE SCALE GENOMIC DNA]</scope>
    <source>
        <strain evidence="3 4">MIT 97-6194</strain>
    </source>
</reference>
<dbReference type="Proteomes" id="UP000477070">
    <property type="component" value="Unassembled WGS sequence"/>
</dbReference>
<dbReference type="AlphaFoldDB" id="A0A347VX55"/>
<dbReference type="PANTHER" id="PTHR43884:SF12">
    <property type="entry name" value="ISOVALERYL-COA DEHYDROGENASE, MITOCHONDRIAL-RELATED"/>
    <property type="match status" value="1"/>
</dbReference>
<organism evidence="3 4">
    <name type="scientific">Helicobacter saguini</name>
    <dbReference type="NCBI Taxonomy" id="1548018"/>
    <lineage>
        <taxon>Bacteria</taxon>
        <taxon>Pseudomonadati</taxon>
        <taxon>Campylobacterota</taxon>
        <taxon>Epsilonproteobacteria</taxon>
        <taxon>Campylobacterales</taxon>
        <taxon>Helicobacteraceae</taxon>
        <taxon>Helicobacter</taxon>
    </lineage>
</organism>
<dbReference type="Gene3D" id="1.10.540.10">
    <property type="entry name" value="Acyl-CoA dehydrogenase/oxidase, N-terminal domain"/>
    <property type="match status" value="1"/>
</dbReference>
<dbReference type="RefSeq" id="WP_052062572.1">
    <property type="nucleotide sequence ID" value="NZ_JRMP02000015.1"/>
</dbReference>
<dbReference type="Gene3D" id="2.40.110.10">
    <property type="entry name" value="Butyryl-CoA Dehydrogenase, subunit A, domain 2"/>
    <property type="match status" value="1"/>
</dbReference>